<dbReference type="EMBL" id="BLLF01005587">
    <property type="protein sequence ID" value="GFH31388.1"/>
    <property type="molecule type" value="Genomic_DNA"/>
</dbReference>
<evidence type="ECO:0000256" key="1">
    <source>
        <dbReference type="SAM" id="MobiDB-lite"/>
    </source>
</evidence>
<evidence type="ECO:0000313" key="2">
    <source>
        <dbReference type="EMBL" id="GFH31388.1"/>
    </source>
</evidence>
<reference evidence="2 3" key="1">
    <citation type="submission" date="2020-02" db="EMBL/GenBank/DDBJ databases">
        <title>Draft genome sequence of Haematococcus lacustris strain NIES-144.</title>
        <authorList>
            <person name="Morimoto D."/>
            <person name="Nakagawa S."/>
            <person name="Yoshida T."/>
            <person name="Sawayama S."/>
        </authorList>
    </citation>
    <scope>NUCLEOTIDE SEQUENCE [LARGE SCALE GENOMIC DNA]</scope>
    <source>
        <strain evidence="2 3">NIES-144</strain>
    </source>
</reference>
<feature type="compositionally biased region" description="Pro residues" evidence="1">
    <location>
        <begin position="1"/>
        <end position="11"/>
    </location>
</feature>
<organism evidence="2 3">
    <name type="scientific">Haematococcus lacustris</name>
    <name type="common">Green alga</name>
    <name type="synonym">Haematococcus pluvialis</name>
    <dbReference type="NCBI Taxonomy" id="44745"/>
    <lineage>
        <taxon>Eukaryota</taxon>
        <taxon>Viridiplantae</taxon>
        <taxon>Chlorophyta</taxon>
        <taxon>core chlorophytes</taxon>
        <taxon>Chlorophyceae</taxon>
        <taxon>CS clade</taxon>
        <taxon>Chlamydomonadales</taxon>
        <taxon>Haematococcaceae</taxon>
        <taxon>Haematococcus</taxon>
    </lineage>
</organism>
<sequence length="200" mass="20619">MATAAPVPPLPSCTLKPSTSASSQGGLDGPRPILLHLPDIQGQQGRARGCGRARGSGSEGRATSLLHPLASHFLPCMLSTGKKSKDSGGPPPVPLALCCWLCLLQPQVWLLNALPGPSGVALHQAVSPFILEGLAEGVAGCASSPSPRGPPADACLLHRPSSPAAPPFARLLWLPCIQPPPSPPRHTLPQPVLGLQQQRC</sequence>
<evidence type="ECO:0000313" key="3">
    <source>
        <dbReference type="Proteomes" id="UP000485058"/>
    </source>
</evidence>
<proteinExistence type="predicted"/>
<dbReference type="AlphaFoldDB" id="A0A6A0AFG4"/>
<keyword evidence="3" id="KW-1185">Reference proteome</keyword>
<feature type="compositionally biased region" description="Polar residues" evidence="1">
    <location>
        <begin position="15"/>
        <end position="25"/>
    </location>
</feature>
<dbReference type="Proteomes" id="UP000485058">
    <property type="component" value="Unassembled WGS sequence"/>
</dbReference>
<feature type="region of interest" description="Disordered" evidence="1">
    <location>
        <begin position="1"/>
        <end position="28"/>
    </location>
</feature>
<accession>A0A6A0AFG4</accession>
<name>A0A6A0AFG4_HAELA</name>
<protein>
    <submittedName>
        <fullName evidence="2">Uncharacterized protein</fullName>
    </submittedName>
</protein>
<comment type="caution">
    <text evidence="2">The sequence shown here is derived from an EMBL/GenBank/DDBJ whole genome shotgun (WGS) entry which is preliminary data.</text>
</comment>
<gene>
    <name evidence="2" type="ORF">HaLaN_30423</name>
</gene>